<dbReference type="EMBL" id="VUMH01000008">
    <property type="protein sequence ID" value="MSS28093.1"/>
    <property type="molecule type" value="Genomic_DNA"/>
</dbReference>
<dbReference type="Proteomes" id="UP000477488">
    <property type="component" value="Unassembled WGS sequence"/>
</dbReference>
<evidence type="ECO:0000313" key="1">
    <source>
        <dbReference type="EMBL" id="MSS28093.1"/>
    </source>
</evidence>
<gene>
    <name evidence="1" type="ORF">FYJ44_08580</name>
</gene>
<organism evidence="1 2">
    <name type="scientific">Desulfovibrio porci</name>
    <dbReference type="NCBI Taxonomy" id="2605782"/>
    <lineage>
        <taxon>Bacteria</taxon>
        <taxon>Pseudomonadati</taxon>
        <taxon>Thermodesulfobacteriota</taxon>
        <taxon>Desulfovibrionia</taxon>
        <taxon>Desulfovibrionales</taxon>
        <taxon>Desulfovibrionaceae</taxon>
        <taxon>Desulfovibrio</taxon>
    </lineage>
</organism>
<comment type="caution">
    <text evidence="1">The sequence shown here is derived from an EMBL/GenBank/DDBJ whole genome shotgun (WGS) entry which is preliminary data.</text>
</comment>
<sequence>MSFTPYQLPLMGDDSQTTRAIHVAGLVPSVKASMQRALAAVTPPLSREQLVDRMNAIAKQAGAKITSDKSRTLTLATLEKWLCPNDTEHVPSLMALEVFMLAVDSRAPLDVLASLHGYRLISPEQAKILEYGQAKLSAKRAGRAMRRLEEEIGHV</sequence>
<dbReference type="RefSeq" id="WP_154511180.1">
    <property type="nucleotide sequence ID" value="NZ_VUMH01000008.1"/>
</dbReference>
<keyword evidence="2" id="KW-1185">Reference proteome</keyword>
<reference evidence="1 2" key="1">
    <citation type="submission" date="2019-09" db="EMBL/GenBank/DDBJ databases">
        <title>In-depth cultivation of the pig gut microbiome towards novel bacterial diversity and tailored functional studies.</title>
        <authorList>
            <person name="Wylensek D."/>
            <person name="Hitch T.C.A."/>
            <person name="Clavel T."/>
        </authorList>
    </citation>
    <scope>NUCLEOTIDE SEQUENCE [LARGE SCALE GENOMIC DNA]</scope>
    <source>
        <strain evidence="1 2">PG-178-WT-4</strain>
    </source>
</reference>
<protein>
    <submittedName>
        <fullName evidence="1">Uncharacterized protein</fullName>
    </submittedName>
</protein>
<name>A0A6L5XLC9_9BACT</name>
<dbReference type="AlphaFoldDB" id="A0A6L5XLC9"/>
<evidence type="ECO:0000313" key="2">
    <source>
        <dbReference type="Proteomes" id="UP000477488"/>
    </source>
</evidence>
<proteinExistence type="predicted"/>
<accession>A0A6L5XLC9</accession>